<keyword evidence="6" id="KW-1185">Reference proteome</keyword>
<sequence>MHQPGIATGAPVQEIQPPDEAPTTMNNRRLKILVADDTDTDRLILESILRKEGHQVLLARNGLEAISAYEAEHPDIVLLDALMPEMDGFGAARTIKQLAGDELVPIIFLTSLSDTESLVRCLDAGGDDFLSKPYNRVILQAKIKAFNRMRELHSTMLTQRDQIVQYNNRLLQEQQVAKHVFDNVAHSGCLNAKNVRFFLSSLAVFNGDVLVAAMRPNGNMMVLLGDFTGHGLPAAIGAMPLASTFYGMVPKGFGMSDILREINGKLKNILPVGIFCCAIMLDINFRKRRVKIWNGGLPDAFIYRQKTATVVPVRSTHLPLGVLSNRAFKDNCEYFELAINDRIFLWSDGIHEARNLNGDMFGEERLKQVFVQNREPSRLFDEIIEQVQQFVGTNDKDDDLSLLEIRMDEPAQVDQAFVDANQRFANAEVEWSMRFEVNPRSFRVFDPLPMLLNVLMEVPSLRSFSSTIYTILAELYANALEHGVLQLNSTLKKTPSGFSDYYRLREERLQQLDTGYVRFHINHRTHDEGGILRVRVEDSGKGFDYQNRNRNSLHSLSYSGRGLALLESLCSSVNFIGAGNTIEVEFCWVSDD</sequence>
<dbReference type="SMART" id="SM00331">
    <property type="entry name" value="PP2C_SIG"/>
    <property type="match status" value="1"/>
</dbReference>
<evidence type="ECO:0000313" key="5">
    <source>
        <dbReference type="EMBL" id="ACE83528.1"/>
    </source>
</evidence>
<dbReference type="InterPro" id="IPR003594">
    <property type="entry name" value="HATPase_dom"/>
</dbReference>
<protein>
    <submittedName>
        <fullName evidence="5">Response regulator</fullName>
    </submittedName>
</protein>
<name>B3PEZ3_CELJU</name>
<dbReference type="InterPro" id="IPR001932">
    <property type="entry name" value="PPM-type_phosphatase-like_dom"/>
</dbReference>
<dbReference type="InterPro" id="IPR001789">
    <property type="entry name" value="Sig_transdc_resp-reg_receiver"/>
</dbReference>
<dbReference type="eggNOG" id="COG2208">
    <property type="taxonomic scope" value="Bacteria"/>
</dbReference>
<dbReference type="InterPro" id="IPR052016">
    <property type="entry name" value="Bact_Sigma-Reg"/>
</dbReference>
<dbReference type="EMBL" id="CP000934">
    <property type="protein sequence ID" value="ACE83528.1"/>
    <property type="molecule type" value="Genomic_DNA"/>
</dbReference>
<dbReference type="PROSITE" id="PS50110">
    <property type="entry name" value="RESPONSE_REGULATORY"/>
    <property type="match status" value="1"/>
</dbReference>
<dbReference type="Pfam" id="PF00072">
    <property type="entry name" value="Response_reg"/>
    <property type="match status" value="1"/>
</dbReference>
<dbReference type="GO" id="GO:0016791">
    <property type="term" value="F:phosphatase activity"/>
    <property type="evidence" value="ECO:0007669"/>
    <property type="project" value="TreeGrafter"/>
</dbReference>
<dbReference type="Proteomes" id="UP000001036">
    <property type="component" value="Chromosome"/>
</dbReference>
<feature type="modified residue" description="4-aspartylphosphate" evidence="2">
    <location>
        <position position="80"/>
    </location>
</feature>
<evidence type="ECO:0000256" key="3">
    <source>
        <dbReference type="SAM" id="MobiDB-lite"/>
    </source>
</evidence>
<evidence type="ECO:0000256" key="1">
    <source>
        <dbReference type="ARBA" id="ARBA00022801"/>
    </source>
</evidence>
<evidence type="ECO:0000256" key="2">
    <source>
        <dbReference type="PROSITE-ProRule" id="PRU00169"/>
    </source>
</evidence>
<dbReference type="STRING" id="498211.CJA_1719"/>
<dbReference type="PANTHER" id="PTHR43156">
    <property type="entry name" value="STAGE II SPORULATION PROTEIN E-RELATED"/>
    <property type="match status" value="1"/>
</dbReference>
<dbReference type="PANTHER" id="PTHR43156:SF2">
    <property type="entry name" value="STAGE II SPORULATION PROTEIN E"/>
    <property type="match status" value="1"/>
</dbReference>
<dbReference type="HOGENOM" id="CLU_000445_43_7_6"/>
<dbReference type="SUPFAM" id="SSF55874">
    <property type="entry name" value="ATPase domain of HSP90 chaperone/DNA topoisomerase II/histidine kinase"/>
    <property type="match status" value="1"/>
</dbReference>
<organism evidence="5 6">
    <name type="scientific">Cellvibrio japonicus (strain Ueda107)</name>
    <name type="common">Pseudomonas fluorescens subsp. cellulosa</name>
    <dbReference type="NCBI Taxonomy" id="498211"/>
    <lineage>
        <taxon>Bacteria</taxon>
        <taxon>Pseudomonadati</taxon>
        <taxon>Pseudomonadota</taxon>
        <taxon>Gammaproteobacteria</taxon>
        <taxon>Cellvibrionales</taxon>
        <taxon>Cellvibrionaceae</taxon>
        <taxon>Cellvibrio</taxon>
    </lineage>
</organism>
<dbReference type="Gene3D" id="3.60.40.10">
    <property type="entry name" value="PPM-type phosphatase domain"/>
    <property type="match status" value="1"/>
</dbReference>
<feature type="region of interest" description="Disordered" evidence="3">
    <location>
        <begin position="1"/>
        <end position="24"/>
    </location>
</feature>
<dbReference type="InterPro" id="IPR011006">
    <property type="entry name" value="CheY-like_superfamily"/>
</dbReference>
<dbReference type="KEGG" id="cja:CJA_1719"/>
<dbReference type="CDD" id="cd16936">
    <property type="entry name" value="HATPase_RsbW-like"/>
    <property type="match status" value="1"/>
</dbReference>
<keyword evidence="2" id="KW-0597">Phosphoprotein</keyword>
<reference evidence="5 6" key="1">
    <citation type="journal article" date="2008" name="J. Bacteriol.">
        <title>Insights into plant cell wall degradation from the genome sequence of the soil bacterium Cellvibrio japonicus.</title>
        <authorList>
            <person name="Deboy R.T."/>
            <person name="Mongodin E.F."/>
            <person name="Fouts D.E."/>
            <person name="Tailford L.E."/>
            <person name="Khouri H."/>
            <person name="Emerson J.B."/>
            <person name="Mohamoud Y."/>
            <person name="Watkins K."/>
            <person name="Henrissat B."/>
            <person name="Gilbert H.J."/>
            <person name="Nelson K.E."/>
        </authorList>
    </citation>
    <scope>NUCLEOTIDE SEQUENCE [LARGE SCALE GENOMIC DNA]</scope>
    <source>
        <strain evidence="5 6">Ueda107</strain>
    </source>
</reference>
<dbReference type="InterPro" id="IPR036890">
    <property type="entry name" value="HATPase_C_sf"/>
</dbReference>
<evidence type="ECO:0000313" key="6">
    <source>
        <dbReference type="Proteomes" id="UP000001036"/>
    </source>
</evidence>
<accession>B3PEZ3</accession>
<dbReference type="Pfam" id="PF13581">
    <property type="entry name" value="HATPase_c_2"/>
    <property type="match status" value="1"/>
</dbReference>
<keyword evidence="1" id="KW-0378">Hydrolase</keyword>
<dbReference type="eggNOG" id="COG3706">
    <property type="taxonomic scope" value="Bacteria"/>
</dbReference>
<dbReference type="GO" id="GO:0000160">
    <property type="term" value="P:phosphorelay signal transduction system"/>
    <property type="evidence" value="ECO:0007669"/>
    <property type="project" value="InterPro"/>
</dbReference>
<dbReference type="InterPro" id="IPR036457">
    <property type="entry name" value="PPM-type-like_dom_sf"/>
</dbReference>
<feature type="domain" description="Response regulatory" evidence="4">
    <location>
        <begin position="31"/>
        <end position="147"/>
    </location>
</feature>
<dbReference type="AlphaFoldDB" id="B3PEZ3"/>
<dbReference type="Pfam" id="PF07228">
    <property type="entry name" value="SpoIIE"/>
    <property type="match status" value="1"/>
</dbReference>
<dbReference type="SUPFAM" id="SSF52172">
    <property type="entry name" value="CheY-like"/>
    <property type="match status" value="1"/>
</dbReference>
<evidence type="ECO:0000259" key="4">
    <source>
        <dbReference type="PROSITE" id="PS50110"/>
    </source>
</evidence>
<gene>
    <name evidence="5" type="ordered locus">CJA_1719</name>
</gene>
<dbReference type="eggNOG" id="COG2172">
    <property type="taxonomic scope" value="Bacteria"/>
</dbReference>
<dbReference type="Gene3D" id="3.30.565.10">
    <property type="entry name" value="Histidine kinase-like ATPase, C-terminal domain"/>
    <property type="match status" value="1"/>
</dbReference>
<dbReference type="SMART" id="SM00448">
    <property type="entry name" value="REC"/>
    <property type="match status" value="1"/>
</dbReference>
<proteinExistence type="predicted"/>
<dbReference type="Gene3D" id="3.40.50.2300">
    <property type="match status" value="1"/>
</dbReference>